<reference evidence="1 2" key="1">
    <citation type="submission" date="2023-09" db="EMBL/GenBank/DDBJ databases">
        <title>Demequina sp. a novel bacteria isolated from Capsicum annuum.</title>
        <authorList>
            <person name="Humaira Z."/>
            <person name="Lee J."/>
            <person name="Cho D."/>
        </authorList>
    </citation>
    <scope>NUCLEOTIDE SEQUENCE [LARGE SCALE GENOMIC DNA]</scope>
    <source>
        <strain evidence="1 2">OYTSA14</strain>
    </source>
</reference>
<dbReference type="AlphaFoldDB" id="A0AA96J7W6"/>
<evidence type="ECO:0000313" key="2">
    <source>
        <dbReference type="Proteomes" id="UP001304125"/>
    </source>
</evidence>
<keyword evidence="2" id="KW-1185">Reference proteome</keyword>
<protein>
    <submittedName>
        <fullName evidence="1">Uncharacterized protein</fullName>
    </submittedName>
</protein>
<dbReference type="Proteomes" id="UP001304125">
    <property type="component" value="Chromosome"/>
</dbReference>
<gene>
    <name evidence="1" type="ORF">RN606_05720</name>
</gene>
<name>A0AA96J7W6_9MICO</name>
<organism evidence="1 2">
    <name type="scientific">Demequina capsici</name>
    <dbReference type="NCBI Taxonomy" id="3075620"/>
    <lineage>
        <taxon>Bacteria</taxon>
        <taxon>Bacillati</taxon>
        <taxon>Actinomycetota</taxon>
        <taxon>Actinomycetes</taxon>
        <taxon>Micrococcales</taxon>
        <taxon>Demequinaceae</taxon>
        <taxon>Demequina</taxon>
    </lineage>
</organism>
<sequence length="277" mass="30083">MGIKLVKQCYENWGDLPATPFRLLVGMASTAYDRPESGKPAAVYFAGLEETMKLAGAKKRGALAALAILRDRGAVELIASGRPGRNATFRLNCGPTQTGAQPCTHSDETGAQPCTNGCTVTTRSGAQSRTPRNKENLIEEEARAMSEAYDDLGGRGDPPPKRFPDQCLRHQARLNAGDDFEACLGCRDIKASHEQTKEAEAKATADKRAEGRRLIDLCPDCSLDGWIETPNGEARCAHPKVLQSNLGADADHHTRRLEFWQSEMAAAVELDSRRMSA</sequence>
<proteinExistence type="predicted"/>
<evidence type="ECO:0000313" key="1">
    <source>
        <dbReference type="EMBL" id="WNM25647.1"/>
    </source>
</evidence>
<dbReference type="EMBL" id="CP134879">
    <property type="protein sequence ID" value="WNM25647.1"/>
    <property type="molecule type" value="Genomic_DNA"/>
</dbReference>
<accession>A0AA96J7W6</accession>
<dbReference type="RefSeq" id="WP_313500921.1">
    <property type="nucleotide sequence ID" value="NZ_CP134879.1"/>
</dbReference>